<dbReference type="SUPFAM" id="SSF52540">
    <property type="entry name" value="P-loop containing nucleoside triphosphate hydrolases"/>
    <property type="match status" value="1"/>
</dbReference>
<proteinExistence type="predicted"/>
<name>A0A0F9HYX2_9ZZZZ</name>
<dbReference type="AlphaFoldDB" id="A0A0F9HYX2"/>
<sequence length="262" mass="30025">MESYITMTLYRANEFYTWKAPPIIPVIKDRILPLGALMFIWGEQETFKSWMVLDLAFSVATGTEWLLFETNKYPVLIINTELPDPMYQERFKQVADTKKKLPSNLYVVTPENLKLDTEDGFASLQLWCQKITATEGTPPGLVILDNLYRTLSGEITGEKANKFLDSVAAIRARFGSAFCVVHHSRKTGYDPIHKQVIRRGIEDMTGSKYLGNNAATIFENRKTKVEGVKHAILMVPEKMWFEKSPPPVMRFKVDDKARFHLI</sequence>
<organism evidence="1">
    <name type="scientific">marine sediment metagenome</name>
    <dbReference type="NCBI Taxonomy" id="412755"/>
    <lineage>
        <taxon>unclassified sequences</taxon>
        <taxon>metagenomes</taxon>
        <taxon>ecological metagenomes</taxon>
    </lineage>
</organism>
<evidence type="ECO:0008006" key="2">
    <source>
        <dbReference type="Google" id="ProtNLM"/>
    </source>
</evidence>
<dbReference type="Pfam" id="PF13481">
    <property type="entry name" value="AAA_25"/>
    <property type="match status" value="1"/>
</dbReference>
<comment type="caution">
    <text evidence="1">The sequence shown here is derived from an EMBL/GenBank/DDBJ whole genome shotgun (WGS) entry which is preliminary data.</text>
</comment>
<protein>
    <recommendedName>
        <fullName evidence="2">SF4 helicase domain-containing protein</fullName>
    </recommendedName>
</protein>
<evidence type="ECO:0000313" key="1">
    <source>
        <dbReference type="EMBL" id="KKM20656.1"/>
    </source>
</evidence>
<reference evidence="1" key="1">
    <citation type="journal article" date="2015" name="Nature">
        <title>Complex archaea that bridge the gap between prokaryotes and eukaryotes.</title>
        <authorList>
            <person name="Spang A."/>
            <person name="Saw J.H."/>
            <person name="Jorgensen S.L."/>
            <person name="Zaremba-Niedzwiedzka K."/>
            <person name="Martijn J."/>
            <person name="Lind A.E."/>
            <person name="van Eijk R."/>
            <person name="Schleper C."/>
            <person name="Guy L."/>
            <person name="Ettema T.J."/>
        </authorList>
    </citation>
    <scope>NUCLEOTIDE SEQUENCE</scope>
</reference>
<gene>
    <name evidence="1" type="ORF">LCGC14_1643280</name>
</gene>
<dbReference type="InterPro" id="IPR027417">
    <property type="entry name" value="P-loop_NTPase"/>
</dbReference>
<accession>A0A0F9HYX2</accession>
<dbReference type="Gene3D" id="3.40.50.300">
    <property type="entry name" value="P-loop containing nucleotide triphosphate hydrolases"/>
    <property type="match status" value="1"/>
</dbReference>
<dbReference type="EMBL" id="LAZR01013720">
    <property type="protein sequence ID" value="KKM20656.1"/>
    <property type="molecule type" value="Genomic_DNA"/>
</dbReference>